<evidence type="ECO:0000256" key="7">
    <source>
        <dbReference type="ARBA" id="ARBA00023235"/>
    </source>
</evidence>
<dbReference type="UniPathway" id="UPA00041">
    <property type="reaction ID" value="UER00436"/>
</dbReference>
<feature type="binding site" evidence="9">
    <location>
        <position position="178"/>
    </location>
    <ligand>
        <name>Zn(2+)</name>
        <dbReference type="ChEBI" id="CHEBI:29105"/>
    </ligand>
</feature>
<comment type="similarity">
    <text evidence="3 9">Belongs to the SIS family. GmhA subfamily.</text>
</comment>
<reference evidence="11 12" key="1">
    <citation type="journal article" date="2010" name="J. Bacteriol.">
        <title>Genome sequence of Lentisphaera araneosa HTCC2155T, the type species of the order Lentisphaerales in the phylum Lentisphaerae.</title>
        <authorList>
            <person name="Thrash J.C."/>
            <person name="Cho J.C."/>
            <person name="Vergin K.L."/>
            <person name="Morris R.M."/>
            <person name="Giovannoni S.J."/>
        </authorList>
    </citation>
    <scope>NUCLEOTIDE SEQUENCE [LARGE SCALE GENOMIC DNA]</scope>
    <source>
        <strain evidence="11 12">HTCC2155</strain>
    </source>
</reference>
<sequence>MLNHVRQAFDDLNTCLNQFINDEENFKRICDLGEAMADAFSNGKKVLIAGNGGSHCDALHFAEEFTGRFRKERKALPAIALGDGAHITCTANDYGFEYIFSRMVEAYGQEGDIFIGLSTSGNSENIIKAMESSEASKVTTVGLLGKNGGKLKGRCDYEWIVPGQTSDRIQEIHMAILHILIEVVERKLFPENYEG</sequence>
<dbReference type="STRING" id="313628.LNTAR_18715"/>
<dbReference type="PANTHER" id="PTHR30390:SF7">
    <property type="entry name" value="PHOSPHOHEPTOSE ISOMERASE"/>
    <property type="match status" value="1"/>
</dbReference>
<dbReference type="InterPro" id="IPR046348">
    <property type="entry name" value="SIS_dom_sf"/>
</dbReference>
<comment type="cofactor">
    <cofactor evidence="9">
        <name>Zn(2+)</name>
        <dbReference type="ChEBI" id="CHEBI:29105"/>
    </cofactor>
    <text evidence="9">Binds 1 zinc ion per subunit.</text>
</comment>
<dbReference type="InterPro" id="IPR001347">
    <property type="entry name" value="SIS_dom"/>
</dbReference>
<dbReference type="GO" id="GO:0005975">
    <property type="term" value="P:carbohydrate metabolic process"/>
    <property type="evidence" value="ECO:0007669"/>
    <property type="project" value="UniProtKB-UniRule"/>
</dbReference>
<feature type="binding site" evidence="9">
    <location>
        <position position="170"/>
    </location>
    <ligand>
        <name>substrate</name>
    </ligand>
</feature>
<evidence type="ECO:0000256" key="1">
    <source>
        <dbReference type="ARBA" id="ARBA00000348"/>
    </source>
</evidence>
<comment type="caution">
    <text evidence="11">The sequence shown here is derived from an EMBL/GenBank/DDBJ whole genome shotgun (WGS) entry which is preliminary data.</text>
</comment>
<evidence type="ECO:0000256" key="6">
    <source>
        <dbReference type="ARBA" id="ARBA00022833"/>
    </source>
</evidence>
<dbReference type="eggNOG" id="COG0279">
    <property type="taxonomic scope" value="Bacteria"/>
</dbReference>
<name>A6DNP9_9BACT</name>
<comment type="catalytic activity">
    <reaction evidence="1 9">
        <text>2 D-sedoheptulose 7-phosphate = D-glycero-alpha-D-manno-heptose 7-phosphate + D-glycero-beta-D-manno-heptose 7-phosphate</text>
        <dbReference type="Rhea" id="RHEA:27489"/>
        <dbReference type="ChEBI" id="CHEBI:57483"/>
        <dbReference type="ChEBI" id="CHEBI:60203"/>
        <dbReference type="ChEBI" id="CHEBI:60204"/>
        <dbReference type="EC" id="5.3.1.28"/>
    </reaction>
</comment>
<dbReference type="HAMAP" id="MF_00067">
    <property type="entry name" value="GmhA"/>
    <property type="match status" value="1"/>
</dbReference>
<dbReference type="GO" id="GO:0008968">
    <property type="term" value="F:D-sedoheptulose 7-phosphate isomerase activity"/>
    <property type="evidence" value="ECO:0007669"/>
    <property type="project" value="UniProtKB-UniRule"/>
</dbReference>
<feature type="binding site" evidence="9">
    <location>
        <position position="64"/>
    </location>
    <ligand>
        <name>Zn(2+)</name>
        <dbReference type="ChEBI" id="CHEBI:29105"/>
    </ligand>
</feature>
<dbReference type="CDD" id="cd05006">
    <property type="entry name" value="SIS_GmhA"/>
    <property type="match status" value="1"/>
</dbReference>
<feature type="domain" description="SIS" evidence="10">
    <location>
        <begin position="36"/>
        <end position="190"/>
    </location>
</feature>
<comment type="function">
    <text evidence="9">Catalyzes the isomerization of sedoheptulose 7-phosphate in D-glycero-D-manno-heptose 7-phosphate.</text>
</comment>
<dbReference type="GO" id="GO:0097367">
    <property type="term" value="F:carbohydrate derivative binding"/>
    <property type="evidence" value="ECO:0007669"/>
    <property type="project" value="InterPro"/>
</dbReference>
<dbReference type="InterPro" id="IPR050099">
    <property type="entry name" value="SIS_GmhA/DiaA_subfam"/>
</dbReference>
<dbReference type="Proteomes" id="UP000004947">
    <property type="component" value="Unassembled WGS sequence"/>
</dbReference>
<feature type="binding site" evidence="9">
    <location>
        <begin position="92"/>
        <end position="93"/>
    </location>
    <ligand>
        <name>substrate</name>
    </ligand>
</feature>
<evidence type="ECO:0000256" key="3">
    <source>
        <dbReference type="ARBA" id="ARBA00009894"/>
    </source>
</evidence>
<feature type="binding site" evidence="9">
    <location>
        <position position="64"/>
    </location>
    <ligand>
        <name>substrate</name>
    </ligand>
</feature>
<dbReference type="AlphaFoldDB" id="A6DNP9"/>
<evidence type="ECO:0000313" key="12">
    <source>
        <dbReference type="Proteomes" id="UP000004947"/>
    </source>
</evidence>
<keyword evidence="4 9" id="KW-0963">Cytoplasm</keyword>
<feature type="binding site" evidence="9">
    <location>
        <begin position="51"/>
        <end position="53"/>
    </location>
    <ligand>
        <name>substrate</name>
    </ligand>
</feature>
<dbReference type="PANTHER" id="PTHR30390">
    <property type="entry name" value="SEDOHEPTULOSE 7-PHOSPHATE ISOMERASE / DNAA INITIATOR-ASSOCIATING FACTOR FOR REPLICATION INITIATION"/>
    <property type="match status" value="1"/>
</dbReference>
<keyword evidence="7 9" id="KW-0413">Isomerase</keyword>
<feature type="binding site" evidence="9">
    <location>
        <position position="60"/>
    </location>
    <ligand>
        <name>Zn(2+)</name>
        <dbReference type="ChEBI" id="CHEBI:29105"/>
    </ligand>
</feature>
<evidence type="ECO:0000256" key="5">
    <source>
        <dbReference type="ARBA" id="ARBA00022723"/>
    </source>
</evidence>
<evidence type="ECO:0000256" key="9">
    <source>
        <dbReference type="HAMAP-Rule" id="MF_00067"/>
    </source>
</evidence>
<evidence type="ECO:0000256" key="2">
    <source>
        <dbReference type="ARBA" id="ARBA00004496"/>
    </source>
</evidence>
<dbReference type="SUPFAM" id="SSF53697">
    <property type="entry name" value="SIS domain"/>
    <property type="match status" value="1"/>
</dbReference>
<dbReference type="InterPro" id="IPR035461">
    <property type="entry name" value="GmhA/DiaA"/>
</dbReference>
<dbReference type="RefSeq" id="WP_007279486.1">
    <property type="nucleotide sequence ID" value="NZ_ABCK01000014.1"/>
</dbReference>
<evidence type="ECO:0000256" key="4">
    <source>
        <dbReference type="ARBA" id="ARBA00022490"/>
    </source>
</evidence>
<dbReference type="Pfam" id="PF13580">
    <property type="entry name" value="SIS_2"/>
    <property type="match status" value="1"/>
</dbReference>
<gene>
    <name evidence="9" type="primary">gmhA</name>
    <name evidence="11" type="ORF">LNTAR_18715</name>
</gene>
<dbReference type="OrthoDB" id="9781311at2"/>
<evidence type="ECO:0000256" key="8">
    <source>
        <dbReference type="ARBA" id="ARBA00023277"/>
    </source>
</evidence>
<keyword evidence="8 9" id="KW-0119">Carbohydrate metabolism</keyword>
<feature type="binding site" evidence="9">
    <location>
        <position position="170"/>
    </location>
    <ligand>
        <name>Zn(2+)</name>
        <dbReference type="ChEBI" id="CHEBI:29105"/>
    </ligand>
</feature>
<dbReference type="GO" id="GO:0008270">
    <property type="term" value="F:zinc ion binding"/>
    <property type="evidence" value="ECO:0007669"/>
    <property type="project" value="UniProtKB-UniRule"/>
</dbReference>
<keyword evidence="5 9" id="KW-0479">Metal-binding</keyword>
<comment type="subcellular location">
    <subcellularLocation>
        <location evidence="2 9">Cytoplasm</location>
    </subcellularLocation>
</comment>
<evidence type="ECO:0000313" key="11">
    <source>
        <dbReference type="EMBL" id="EDM26708.1"/>
    </source>
</evidence>
<organism evidence="11 12">
    <name type="scientific">Lentisphaera araneosa HTCC2155</name>
    <dbReference type="NCBI Taxonomy" id="313628"/>
    <lineage>
        <taxon>Bacteria</taxon>
        <taxon>Pseudomonadati</taxon>
        <taxon>Lentisphaerota</taxon>
        <taxon>Lentisphaeria</taxon>
        <taxon>Lentisphaerales</taxon>
        <taxon>Lentisphaeraceae</taxon>
        <taxon>Lentisphaera</taxon>
    </lineage>
</organism>
<dbReference type="Gene3D" id="3.40.50.10490">
    <property type="entry name" value="Glucose-6-phosphate isomerase like protein, domain 1"/>
    <property type="match status" value="1"/>
</dbReference>
<feature type="binding site" evidence="9">
    <location>
        <position position="123"/>
    </location>
    <ligand>
        <name>substrate</name>
    </ligand>
</feature>
<dbReference type="GO" id="GO:0005737">
    <property type="term" value="C:cytoplasm"/>
    <property type="evidence" value="ECO:0007669"/>
    <property type="project" value="UniProtKB-SubCell"/>
</dbReference>
<dbReference type="GO" id="GO:2001061">
    <property type="term" value="P:D-glycero-D-manno-heptose 7-phosphate biosynthetic process"/>
    <property type="evidence" value="ECO:0007669"/>
    <property type="project" value="UniProtKB-UniPathway"/>
</dbReference>
<proteinExistence type="inferred from homology"/>
<protein>
    <recommendedName>
        <fullName evidence="9">Phosphoheptose isomerase</fullName>
        <ecNumber evidence="9">5.3.1.28</ecNumber>
    </recommendedName>
    <alternativeName>
        <fullName evidence="9">Sedoheptulose 7-phosphate isomerase</fullName>
    </alternativeName>
</protein>
<dbReference type="EMBL" id="ABCK01000014">
    <property type="protein sequence ID" value="EDM26708.1"/>
    <property type="molecule type" value="Genomic_DNA"/>
</dbReference>
<keyword evidence="6 9" id="KW-0862">Zinc</keyword>
<dbReference type="InterPro" id="IPR004515">
    <property type="entry name" value="Phosphoheptose_Isoase"/>
</dbReference>
<feature type="binding site" evidence="9">
    <location>
        <begin position="118"/>
        <end position="120"/>
    </location>
    <ligand>
        <name>substrate</name>
    </ligand>
</feature>
<accession>A6DNP9</accession>
<dbReference type="NCBIfam" id="TIGR00441">
    <property type="entry name" value="gmhA"/>
    <property type="match status" value="1"/>
</dbReference>
<dbReference type="PROSITE" id="PS51464">
    <property type="entry name" value="SIS"/>
    <property type="match status" value="1"/>
</dbReference>
<evidence type="ECO:0000259" key="10">
    <source>
        <dbReference type="PROSITE" id="PS51464"/>
    </source>
</evidence>
<comment type="pathway">
    <text evidence="9">Carbohydrate biosynthesis; D-glycero-D-manno-heptose 7-phosphate biosynthesis; D-glycero-alpha-D-manno-heptose 7-phosphate and D-glycero-beta-D-manno-heptose 7-phosphate from sedoheptulose 7-phosphate: step 1/1.</text>
</comment>
<comment type="miscellaneous">
    <text evidence="9">The reaction produces a racemic mixture of D-glycero-alpha-D-manno-heptose 7-phosphate and D-glycero-beta-D-manno-heptose 7-phosphate.</text>
</comment>
<dbReference type="EC" id="5.3.1.28" evidence="9"/>
<keyword evidence="12" id="KW-1185">Reference proteome</keyword>